<dbReference type="Proteomes" id="UP000001307">
    <property type="component" value="Unassembled WGS sequence"/>
</dbReference>
<evidence type="ECO:0000313" key="3">
    <source>
        <dbReference type="EMBL" id="CBY10431.1"/>
    </source>
</evidence>
<keyword evidence="1" id="KW-0812">Transmembrane</keyword>
<feature type="transmembrane region" description="Helical" evidence="1">
    <location>
        <begin position="92"/>
        <end position="116"/>
    </location>
</feature>
<keyword evidence="1" id="KW-1133">Transmembrane helix</keyword>
<evidence type="ECO:0000256" key="1">
    <source>
        <dbReference type="SAM" id="Phobius"/>
    </source>
</evidence>
<protein>
    <submittedName>
        <fullName evidence="3">Uncharacterized protein</fullName>
    </submittedName>
</protein>
<proteinExistence type="predicted"/>
<evidence type="ECO:0000256" key="2">
    <source>
        <dbReference type="SAM" id="SignalP"/>
    </source>
</evidence>
<feature type="signal peptide" evidence="2">
    <location>
        <begin position="1"/>
        <end position="20"/>
    </location>
</feature>
<dbReference type="Proteomes" id="UP000011014">
    <property type="component" value="Unassembled WGS sequence"/>
</dbReference>
<organism evidence="3">
    <name type="scientific">Oikopleura dioica</name>
    <name type="common">Tunicate</name>
    <dbReference type="NCBI Taxonomy" id="34765"/>
    <lineage>
        <taxon>Eukaryota</taxon>
        <taxon>Metazoa</taxon>
        <taxon>Chordata</taxon>
        <taxon>Tunicata</taxon>
        <taxon>Appendicularia</taxon>
        <taxon>Copelata</taxon>
        <taxon>Oikopleuridae</taxon>
        <taxon>Oikopleura</taxon>
    </lineage>
</organism>
<feature type="chain" id="PRO_5007653962" evidence="2">
    <location>
        <begin position="21"/>
        <end position="224"/>
    </location>
</feature>
<dbReference type="InParanoid" id="E4XIN0"/>
<evidence type="ECO:0000313" key="5">
    <source>
        <dbReference type="Proteomes" id="UP000001307"/>
    </source>
</evidence>
<keyword evidence="1" id="KW-0472">Membrane</keyword>
<gene>
    <name evidence="3" type="ORF">GSOID_T00012454001</name>
    <name evidence="4" type="ORF">GSOID_T00020055001</name>
</gene>
<evidence type="ECO:0000313" key="4">
    <source>
        <dbReference type="EMBL" id="CBY39485.1"/>
    </source>
</evidence>
<accession>E4XIN0</accession>
<keyword evidence="2" id="KW-0732">Signal</keyword>
<name>E4XIN0_OIKDI</name>
<sequence length="224" mass="25306">MKGLQLMSLVIQFLLTSVISYSSQSPTSAISTEDMKKEGFNQPYFARKAESYANRLLDNTCSVTFYSSDGFHVGPVSLTSMLNGKCMLPLEWVLLILGILGIALGTISLVLLIIGFDPTTEEYQKKIDRGPSKKRSDSHEFITTAQYVRSNPPTEQRRQPVDVTAEYTQENRTDSFLQDRVPLVNIHVETSSDNNSYVVPNQGHQKQRRLSNDSFETMTDIYNY</sequence>
<reference evidence="3" key="1">
    <citation type="journal article" date="2010" name="Science">
        <title>Plasticity of animal genome architecture unmasked by rapid evolution of a pelagic tunicate.</title>
        <authorList>
            <person name="Denoeud F."/>
            <person name="Henriet S."/>
            <person name="Mungpakdee S."/>
            <person name="Aury J.M."/>
            <person name="Da Silva C."/>
            <person name="Brinkmann H."/>
            <person name="Mikhaleva J."/>
            <person name="Olsen L.C."/>
            <person name="Jubin C."/>
            <person name="Canestro C."/>
            <person name="Bouquet J.M."/>
            <person name="Danks G."/>
            <person name="Poulain J."/>
            <person name="Campsteijn C."/>
            <person name="Adamski M."/>
            <person name="Cross I."/>
            <person name="Yadetie F."/>
            <person name="Muffato M."/>
            <person name="Louis A."/>
            <person name="Butcher S."/>
            <person name="Tsagkogeorga G."/>
            <person name="Konrad A."/>
            <person name="Singh S."/>
            <person name="Jensen M.F."/>
            <person name="Cong E.H."/>
            <person name="Eikeseth-Otteraa H."/>
            <person name="Noel B."/>
            <person name="Anthouard V."/>
            <person name="Porcel B.M."/>
            <person name="Kachouri-Lafond R."/>
            <person name="Nishino A."/>
            <person name="Ugolini M."/>
            <person name="Chourrout P."/>
            <person name="Nishida H."/>
            <person name="Aasland R."/>
            <person name="Huzurbazar S."/>
            <person name="Westhof E."/>
            <person name="Delsuc F."/>
            <person name="Lehrach H."/>
            <person name="Reinhardt R."/>
            <person name="Weissenbach J."/>
            <person name="Roy S.W."/>
            <person name="Artiguenave F."/>
            <person name="Postlethwait J.H."/>
            <person name="Manak J.R."/>
            <person name="Thompson E.M."/>
            <person name="Jaillon O."/>
            <person name="Du Pasquier L."/>
            <person name="Boudinot P."/>
            <person name="Liberles D.A."/>
            <person name="Volff J.N."/>
            <person name="Philippe H."/>
            <person name="Lenhard B."/>
            <person name="Roest Crollius H."/>
            <person name="Wincker P."/>
            <person name="Chourrout D."/>
        </authorList>
    </citation>
    <scope>NUCLEOTIDE SEQUENCE [LARGE SCALE GENOMIC DNA]</scope>
</reference>
<dbReference type="AlphaFoldDB" id="E4XIN0"/>
<dbReference type="EMBL" id="FN653055">
    <property type="protein sequence ID" value="CBY10431.1"/>
    <property type="molecule type" value="Genomic_DNA"/>
</dbReference>
<dbReference type="EMBL" id="FN655551">
    <property type="protein sequence ID" value="CBY39485.1"/>
    <property type="molecule type" value="Genomic_DNA"/>
</dbReference>
<keyword evidence="5" id="KW-1185">Reference proteome</keyword>